<dbReference type="PANTHER" id="PTHR33164:SF99">
    <property type="entry name" value="MARR FAMILY REGULATORY PROTEIN"/>
    <property type="match status" value="1"/>
</dbReference>
<dbReference type="PANTHER" id="PTHR33164">
    <property type="entry name" value="TRANSCRIPTIONAL REGULATOR, MARR FAMILY"/>
    <property type="match status" value="1"/>
</dbReference>
<dbReference type="Pfam" id="PF12802">
    <property type="entry name" value="MarR_2"/>
    <property type="match status" value="1"/>
</dbReference>
<dbReference type="PROSITE" id="PS50995">
    <property type="entry name" value="HTH_MARR_2"/>
    <property type="match status" value="1"/>
</dbReference>
<dbReference type="SUPFAM" id="SSF46785">
    <property type="entry name" value="Winged helix' DNA-binding domain"/>
    <property type="match status" value="1"/>
</dbReference>
<protein>
    <submittedName>
        <fullName evidence="2">MarR family winged helix-turn-helix transcriptional regulator</fullName>
    </submittedName>
</protein>
<proteinExistence type="predicted"/>
<feature type="domain" description="HTH marR-type" evidence="1">
    <location>
        <begin position="18"/>
        <end position="154"/>
    </location>
</feature>
<sequence length="158" mass="17544">MPSYSRAEAAVQPLSPAEETLFRTWMRATRLIRRAFDEDLAREQRMSLAAYTVLTRLSEAPERRLRMGELAAAAEMSLSGMTRLVTQLEELGFVVRCRLESDGRGANAVLTDRGFARLEEAYPAHLASVRRHFADHFAGLDVAELTRALEACADSASA</sequence>
<dbReference type="EMBL" id="JBHUKU010000007">
    <property type="protein sequence ID" value="MFD2459831.1"/>
    <property type="molecule type" value="Genomic_DNA"/>
</dbReference>
<dbReference type="InterPro" id="IPR039422">
    <property type="entry name" value="MarR/SlyA-like"/>
</dbReference>
<keyword evidence="3" id="KW-1185">Reference proteome</keyword>
<dbReference type="Proteomes" id="UP001597419">
    <property type="component" value="Unassembled WGS sequence"/>
</dbReference>
<dbReference type="InterPro" id="IPR036390">
    <property type="entry name" value="WH_DNA-bd_sf"/>
</dbReference>
<dbReference type="RefSeq" id="WP_345403009.1">
    <property type="nucleotide sequence ID" value="NZ_BAABHG010000014.1"/>
</dbReference>
<evidence type="ECO:0000313" key="3">
    <source>
        <dbReference type="Proteomes" id="UP001597419"/>
    </source>
</evidence>
<evidence type="ECO:0000259" key="1">
    <source>
        <dbReference type="PROSITE" id="PS50995"/>
    </source>
</evidence>
<reference evidence="3" key="1">
    <citation type="journal article" date="2019" name="Int. J. Syst. Evol. Microbiol.">
        <title>The Global Catalogue of Microorganisms (GCM) 10K type strain sequencing project: providing services to taxonomists for standard genome sequencing and annotation.</title>
        <authorList>
            <consortium name="The Broad Institute Genomics Platform"/>
            <consortium name="The Broad Institute Genome Sequencing Center for Infectious Disease"/>
            <person name="Wu L."/>
            <person name="Ma J."/>
        </authorList>
    </citation>
    <scope>NUCLEOTIDE SEQUENCE [LARGE SCALE GENOMIC DNA]</scope>
    <source>
        <strain evidence="3">CGMCC 4.7643</strain>
    </source>
</reference>
<dbReference type="InterPro" id="IPR036388">
    <property type="entry name" value="WH-like_DNA-bd_sf"/>
</dbReference>
<evidence type="ECO:0000313" key="2">
    <source>
        <dbReference type="EMBL" id="MFD2459831.1"/>
    </source>
</evidence>
<dbReference type="Gene3D" id="1.10.10.10">
    <property type="entry name" value="Winged helix-like DNA-binding domain superfamily/Winged helix DNA-binding domain"/>
    <property type="match status" value="1"/>
</dbReference>
<organism evidence="2 3">
    <name type="scientific">Amycolatopsis samaneae</name>
    <dbReference type="NCBI Taxonomy" id="664691"/>
    <lineage>
        <taxon>Bacteria</taxon>
        <taxon>Bacillati</taxon>
        <taxon>Actinomycetota</taxon>
        <taxon>Actinomycetes</taxon>
        <taxon>Pseudonocardiales</taxon>
        <taxon>Pseudonocardiaceae</taxon>
        <taxon>Amycolatopsis</taxon>
    </lineage>
</organism>
<accession>A0ABW5GE71</accession>
<dbReference type="InterPro" id="IPR000835">
    <property type="entry name" value="HTH_MarR-typ"/>
</dbReference>
<name>A0ABW5GE71_9PSEU</name>
<dbReference type="SMART" id="SM00347">
    <property type="entry name" value="HTH_MARR"/>
    <property type="match status" value="1"/>
</dbReference>
<comment type="caution">
    <text evidence="2">The sequence shown here is derived from an EMBL/GenBank/DDBJ whole genome shotgun (WGS) entry which is preliminary data.</text>
</comment>
<gene>
    <name evidence="2" type="ORF">ACFSYJ_14545</name>
</gene>